<evidence type="ECO:0008006" key="3">
    <source>
        <dbReference type="Google" id="ProtNLM"/>
    </source>
</evidence>
<feature type="transmembrane region" description="Helical" evidence="1">
    <location>
        <begin position="37"/>
        <end position="56"/>
    </location>
</feature>
<dbReference type="InterPro" id="IPR032710">
    <property type="entry name" value="NTF2-like_dom_sf"/>
</dbReference>
<dbReference type="EMBL" id="CADCUQ010000285">
    <property type="protein sequence ID" value="CAA9392278.1"/>
    <property type="molecule type" value="Genomic_DNA"/>
</dbReference>
<evidence type="ECO:0000256" key="1">
    <source>
        <dbReference type="SAM" id="Phobius"/>
    </source>
</evidence>
<proteinExistence type="predicted"/>
<dbReference type="SUPFAM" id="SSF54427">
    <property type="entry name" value="NTF2-like"/>
    <property type="match status" value="1"/>
</dbReference>
<dbReference type="Gene3D" id="3.10.450.50">
    <property type="match status" value="1"/>
</dbReference>
<protein>
    <recommendedName>
        <fullName evidence="3">DUF4440 domain-containing protein</fullName>
    </recommendedName>
</protein>
<reference evidence="2" key="1">
    <citation type="submission" date="2020-02" db="EMBL/GenBank/DDBJ databases">
        <authorList>
            <person name="Meier V. D."/>
        </authorList>
    </citation>
    <scope>NUCLEOTIDE SEQUENCE</scope>
    <source>
        <strain evidence="2">AVDCRST_MAG64</strain>
    </source>
</reference>
<accession>A0A6J4NN26</accession>
<keyword evidence="1" id="KW-0472">Membrane</keyword>
<feature type="transmembrane region" description="Helical" evidence="1">
    <location>
        <begin position="6"/>
        <end position="25"/>
    </location>
</feature>
<gene>
    <name evidence="2" type="ORF">AVDCRST_MAG64-1346</name>
</gene>
<evidence type="ECO:0000313" key="2">
    <source>
        <dbReference type="EMBL" id="CAA9392278.1"/>
    </source>
</evidence>
<keyword evidence="1" id="KW-1133">Transmembrane helix</keyword>
<name>A0A6J4NN26_9BACT</name>
<organism evidence="2">
    <name type="scientific">uncultured Phycisphaerae bacterium</name>
    <dbReference type="NCBI Taxonomy" id="904963"/>
    <lineage>
        <taxon>Bacteria</taxon>
        <taxon>Pseudomonadati</taxon>
        <taxon>Planctomycetota</taxon>
        <taxon>Phycisphaerae</taxon>
        <taxon>environmental samples</taxon>
    </lineage>
</organism>
<keyword evidence="1" id="KW-0812">Transmembrane</keyword>
<dbReference type="AlphaFoldDB" id="A0A6J4NN26"/>
<sequence length="193" mass="21040">MTDLLFDTPWWLPALVAAVGVVLFVTGNNRLERRVKAAGLAVVGLAVLLTAVSYFVDTPVETAERRSQELVDAFERADWPAMRAILDPTAALTFGDRAIYGSRDQILTNAEDAHARFGFKSVDVLSKNTEQADTVIKVGLVLLSQQEALGQPFKSEWQFQFQRTADGWALVEVRAISIGNATGGQAAGMFPNK</sequence>